<feature type="domain" description="Zn(2)-C6 fungal-type" evidence="3">
    <location>
        <begin position="7"/>
        <end position="35"/>
    </location>
</feature>
<dbReference type="GO" id="GO:0000981">
    <property type="term" value="F:DNA-binding transcription factor activity, RNA polymerase II-specific"/>
    <property type="evidence" value="ECO:0007669"/>
    <property type="project" value="InterPro"/>
</dbReference>
<evidence type="ECO:0000313" key="5">
    <source>
        <dbReference type="Proteomes" id="UP000005206"/>
    </source>
</evidence>
<dbReference type="PROSITE" id="PS00463">
    <property type="entry name" value="ZN2_CY6_FUNGAL_1"/>
    <property type="match status" value="1"/>
</dbReference>
<dbReference type="InterPro" id="IPR036864">
    <property type="entry name" value="Zn2-C6_fun-type_DNA-bd_sf"/>
</dbReference>
<organism evidence="4 5">
    <name type="scientific">Fusarium vanettenii (strain ATCC MYA-4622 / CBS 123669 / FGSC 9596 / NRRL 45880 / 77-13-4)</name>
    <name type="common">Fusarium solani subsp. pisi</name>
    <dbReference type="NCBI Taxonomy" id="660122"/>
    <lineage>
        <taxon>Eukaryota</taxon>
        <taxon>Fungi</taxon>
        <taxon>Dikarya</taxon>
        <taxon>Ascomycota</taxon>
        <taxon>Pezizomycotina</taxon>
        <taxon>Sordariomycetes</taxon>
        <taxon>Hypocreomycetidae</taxon>
        <taxon>Hypocreales</taxon>
        <taxon>Nectriaceae</taxon>
        <taxon>Fusarium</taxon>
        <taxon>Fusarium solani species complex</taxon>
        <taxon>Fusarium vanettenii</taxon>
    </lineage>
</organism>
<dbReference type="OMA" id="TMHLRGM"/>
<dbReference type="SUPFAM" id="SSF57701">
    <property type="entry name" value="Zn2/Cys6 DNA-binding domain"/>
    <property type="match status" value="1"/>
</dbReference>
<dbReference type="GeneID" id="9673641"/>
<evidence type="ECO:0000256" key="1">
    <source>
        <dbReference type="ARBA" id="ARBA00023242"/>
    </source>
</evidence>
<dbReference type="EMBL" id="GG698912">
    <property type="protein sequence ID" value="EEU39431.1"/>
    <property type="molecule type" value="Genomic_DNA"/>
</dbReference>
<name>C7Z994_FUSV7</name>
<feature type="region of interest" description="Disordered" evidence="2">
    <location>
        <begin position="62"/>
        <end position="108"/>
    </location>
</feature>
<dbReference type="Proteomes" id="UP000005206">
    <property type="component" value="Chromosome 6"/>
</dbReference>
<protein>
    <recommendedName>
        <fullName evidence="3">Zn(2)-C6 fungal-type domain-containing protein</fullName>
    </recommendedName>
</protein>
<dbReference type="OrthoDB" id="3251668at2759"/>
<sequence>MARSRGGCLNCKRRKRKCDETRPGCQACEKRGIICEGYATPLRWANGIASRGRFAGASAPEPFVGGASKAPADDGDSAGQSSPNSTSTPGHAGSVAALSDLSPTSTSTVSDTQEQVFKKCWTSPSTPRVLHSGLHRLYTTEQHCWIQPFFEEMGRQSPALVVISVAIQGYLDDRARGLSVASMERVGLALQTFRQELSDRHEKMHTATVCAGLLVCTICLFQAHPWTMYIDLMVNVYELRHKLTVPGLIPIEDLGTRHVLEVMGIMDLPSMAIGRSGQSVGVWKLLRKLQDTRKEGRVDGIEVATGMPMSLLDIFASILDNDVEYTENRLWTWPGQLGEYLQCHLWDCWRFSAILEVRRRYRLERKQKGVEVNNDQGSAAVPNTELILCRLMSSMDALHRAFELPQNQHLLVHNGLMYPLVTVSLEVPLLQDHPDWKHTLDSVRATFQERDTFNLINVIFDLLDEAWQTGTSTFDIEEAARQRGVEIALF</sequence>
<keyword evidence="1" id="KW-0539">Nucleus</keyword>
<dbReference type="GO" id="GO:0000976">
    <property type="term" value="F:transcription cis-regulatory region binding"/>
    <property type="evidence" value="ECO:0007669"/>
    <property type="project" value="TreeGrafter"/>
</dbReference>
<evidence type="ECO:0000256" key="2">
    <source>
        <dbReference type="SAM" id="MobiDB-lite"/>
    </source>
</evidence>
<dbReference type="PANTHER" id="PTHR37534">
    <property type="entry name" value="TRANSCRIPTIONAL ACTIVATOR PROTEIN UGA3"/>
    <property type="match status" value="1"/>
</dbReference>
<keyword evidence="5" id="KW-1185">Reference proteome</keyword>
<dbReference type="Gene3D" id="4.10.240.10">
    <property type="entry name" value="Zn(2)-C6 fungal-type DNA-binding domain"/>
    <property type="match status" value="1"/>
</dbReference>
<evidence type="ECO:0000259" key="3">
    <source>
        <dbReference type="PROSITE" id="PS50048"/>
    </source>
</evidence>
<dbReference type="GO" id="GO:0045944">
    <property type="term" value="P:positive regulation of transcription by RNA polymerase II"/>
    <property type="evidence" value="ECO:0007669"/>
    <property type="project" value="TreeGrafter"/>
</dbReference>
<dbReference type="GO" id="GO:0008270">
    <property type="term" value="F:zinc ion binding"/>
    <property type="evidence" value="ECO:0007669"/>
    <property type="project" value="InterPro"/>
</dbReference>
<dbReference type="eggNOG" id="ENOG502S69E">
    <property type="taxonomic scope" value="Eukaryota"/>
</dbReference>
<dbReference type="SMART" id="SM00066">
    <property type="entry name" value="GAL4"/>
    <property type="match status" value="1"/>
</dbReference>
<evidence type="ECO:0000313" key="4">
    <source>
        <dbReference type="EMBL" id="EEU39431.1"/>
    </source>
</evidence>
<dbReference type="Pfam" id="PF00172">
    <property type="entry name" value="Zn_clus"/>
    <property type="match status" value="1"/>
</dbReference>
<dbReference type="PANTHER" id="PTHR37534:SF44">
    <property type="entry name" value="ZN(II)2CYS6 TRANSCRIPTION FACTOR (EUROFUNG)"/>
    <property type="match status" value="1"/>
</dbReference>
<feature type="compositionally biased region" description="Polar residues" evidence="2">
    <location>
        <begin position="78"/>
        <end position="89"/>
    </location>
</feature>
<dbReference type="AlphaFoldDB" id="C7Z994"/>
<dbReference type="InParanoid" id="C7Z994"/>
<gene>
    <name evidence="4" type="ORF">NECHADRAFT_43519</name>
</gene>
<dbReference type="PROSITE" id="PS50048">
    <property type="entry name" value="ZN2_CY6_FUNGAL_2"/>
    <property type="match status" value="1"/>
</dbReference>
<proteinExistence type="predicted"/>
<dbReference type="KEGG" id="nhe:NECHADRAFT_43519"/>
<accession>C7Z994</accession>
<dbReference type="CDD" id="cd00067">
    <property type="entry name" value="GAL4"/>
    <property type="match status" value="1"/>
</dbReference>
<dbReference type="GO" id="GO:0005634">
    <property type="term" value="C:nucleus"/>
    <property type="evidence" value="ECO:0007669"/>
    <property type="project" value="TreeGrafter"/>
</dbReference>
<dbReference type="VEuPathDB" id="FungiDB:NECHADRAFT_43519"/>
<reference evidence="4 5" key="1">
    <citation type="journal article" date="2009" name="PLoS Genet.">
        <title>The genome of Nectria haematococca: contribution of supernumerary chromosomes to gene expansion.</title>
        <authorList>
            <person name="Coleman J.J."/>
            <person name="Rounsley S.D."/>
            <person name="Rodriguez-Carres M."/>
            <person name="Kuo A."/>
            <person name="Wasmann C.C."/>
            <person name="Grimwood J."/>
            <person name="Schmutz J."/>
            <person name="Taga M."/>
            <person name="White G.J."/>
            <person name="Zhou S."/>
            <person name="Schwartz D.C."/>
            <person name="Freitag M."/>
            <person name="Ma L.J."/>
            <person name="Danchin E.G."/>
            <person name="Henrissat B."/>
            <person name="Coutinho P.M."/>
            <person name="Nelson D.R."/>
            <person name="Straney D."/>
            <person name="Napoli C.A."/>
            <person name="Barker B.M."/>
            <person name="Gribskov M."/>
            <person name="Rep M."/>
            <person name="Kroken S."/>
            <person name="Molnar I."/>
            <person name="Rensing C."/>
            <person name="Kennell J.C."/>
            <person name="Zamora J."/>
            <person name="Farman M.L."/>
            <person name="Selker E.U."/>
            <person name="Salamov A."/>
            <person name="Shapiro H."/>
            <person name="Pangilinan J."/>
            <person name="Lindquist E."/>
            <person name="Lamers C."/>
            <person name="Grigoriev I.V."/>
            <person name="Geiser D.M."/>
            <person name="Covert S.F."/>
            <person name="Temporini E."/>
            <person name="Vanetten H.D."/>
        </authorList>
    </citation>
    <scope>NUCLEOTIDE SEQUENCE [LARGE SCALE GENOMIC DNA]</scope>
    <source>
        <strain evidence="5">ATCC MYA-4622 / CBS 123669 / FGSC 9596 / NRRL 45880 / 77-13-4</strain>
    </source>
</reference>
<dbReference type="InterPro" id="IPR001138">
    <property type="entry name" value="Zn2Cys6_DnaBD"/>
</dbReference>
<dbReference type="RefSeq" id="XP_003045144.1">
    <property type="nucleotide sequence ID" value="XM_003045098.1"/>
</dbReference>
<dbReference type="HOGENOM" id="CLU_038300_0_0_1"/>